<dbReference type="EMBL" id="KZ084091">
    <property type="protein sequence ID" value="OSD05941.1"/>
    <property type="molecule type" value="Genomic_DNA"/>
</dbReference>
<evidence type="ECO:0000313" key="2">
    <source>
        <dbReference type="EMBL" id="OSD05941.1"/>
    </source>
</evidence>
<dbReference type="Proteomes" id="UP000193067">
    <property type="component" value="Unassembled WGS sequence"/>
</dbReference>
<keyword evidence="3" id="KW-1185">Reference proteome</keyword>
<evidence type="ECO:0000313" key="3">
    <source>
        <dbReference type="Proteomes" id="UP000193067"/>
    </source>
</evidence>
<organism evidence="2 3">
    <name type="scientific">Trametes coccinea (strain BRFM310)</name>
    <name type="common">Pycnoporus coccineus</name>
    <dbReference type="NCBI Taxonomy" id="1353009"/>
    <lineage>
        <taxon>Eukaryota</taxon>
        <taxon>Fungi</taxon>
        <taxon>Dikarya</taxon>
        <taxon>Basidiomycota</taxon>
        <taxon>Agaricomycotina</taxon>
        <taxon>Agaricomycetes</taxon>
        <taxon>Polyporales</taxon>
        <taxon>Polyporaceae</taxon>
        <taxon>Trametes</taxon>
    </lineage>
</organism>
<reference evidence="2 3" key="1">
    <citation type="journal article" date="2015" name="Biotechnol. Biofuels">
        <title>Enhanced degradation of softwood versus hardwood by the white-rot fungus Pycnoporus coccineus.</title>
        <authorList>
            <person name="Couturier M."/>
            <person name="Navarro D."/>
            <person name="Chevret D."/>
            <person name="Henrissat B."/>
            <person name="Piumi F."/>
            <person name="Ruiz-Duenas F.J."/>
            <person name="Martinez A.T."/>
            <person name="Grigoriev I.V."/>
            <person name="Riley R."/>
            <person name="Lipzen A."/>
            <person name="Berrin J.G."/>
            <person name="Master E.R."/>
            <person name="Rosso M.N."/>
        </authorList>
    </citation>
    <scope>NUCLEOTIDE SEQUENCE [LARGE SCALE GENOMIC DNA]</scope>
    <source>
        <strain evidence="2 3">BRFM310</strain>
    </source>
</reference>
<keyword evidence="1" id="KW-0812">Transmembrane</keyword>
<keyword evidence="1" id="KW-1133">Transmembrane helix</keyword>
<keyword evidence="1" id="KW-0472">Membrane</keyword>
<protein>
    <submittedName>
        <fullName evidence="2">Uncharacterized protein</fullName>
    </submittedName>
</protein>
<gene>
    <name evidence="2" type="ORF">PYCCODRAFT_1059857</name>
</gene>
<dbReference type="AlphaFoldDB" id="A0A1Y2J0G7"/>
<proteinExistence type="predicted"/>
<name>A0A1Y2J0G7_TRAC3</name>
<feature type="transmembrane region" description="Helical" evidence="1">
    <location>
        <begin position="6"/>
        <end position="25"/>
    </location>
</feature>
<accession>A0A1Y2J0G7</accession>
<sequence length="123" mass="13545">MHSKYNASTLSCGNSIAVIVLVLTIRQALYPRSMRHSTSSAYHHAHLVRTLLASIRLSHRIQGASLTPNVSYPGLSFLPSVTYRRLLRPLSLKAPIPQSPLPIQMPVASCSFLSIHSQPRPHA</sequence>
<evidence type="ECO:0000256" key="1">
    <source>
        <dbReference type="SAM" id="Phobius"/>
    </source>
</evidence>